<accession>A0A7Z1TGT8</accession>
<comment type="caution">
    <text evidence="2">The sequence shown here is derived from an EMBL/GenBank/DDBJ whole genome shotgun (WGS) entry which is preliminary data.</text>
</comment>
<organism evidence="2 3">
    <name type="scientific">Salmonella enterica I</name>
    <dbReference type="NCBI Taxonomy" id="59201"/>
    <lineage>
        <taxon>Bacteria</taxon>
        <taxon>Pseudomonadati</taxon>
        <taxon>Pseudomonadota</taxon>
        <taxon>Gammaproteobacteria</taxon>
        <taxon>Enterobacterales</taxon>
        <taxon>Enterobacteriaceae</taxon>
        <taxon>Salmonella</taxon>
    </lineage>
</organism>
<evidence type="ECO:0008006" key="5">
    <source>
        <dbReference type="Google" id="ProtNLM"/>
    </source>
</evidence>
<dbReference type="EMBL" id="QARP01000047">
    <property type="protein sequence ID" value="PUF27072.1"/>
    <property type="molecule type" value="Genomic_DNA"/>
</dbReference>
<dbReference type="Proteomes" id="UP000251540">
    <property type="component" value="Unassembled WGS sequence"/>
</dbReference>
<proteinExistence type="predicted"/>
<feature type="non-terminal residue" evidence="2">
    <location>
        <position position="1"/>
    </location>
</feature>
<evidence type="ECO:0000313" key="4">
    <source>
        <dbReference type="Proteomes" id="UP000251540"/>
    </source>
</evidence>
<sequence length="92" mass="10504">AIYFGDFDPKGISIAMNEGYQLMLLPSPGVVIKKSSPVMFPDVQLKFLPELLRGEVHCHFRDYLLVLEKHQALRQQKMQGETLKVVMLKTSD</sequence>
<evidence type="ECO:0000313" key="2">
    <source>
        <dbReference type="EMBL" id="PUF51865.1"/>
    </source>
</evidence>
<protein>
    <recommendedName>
        <fullName evidence="5">Wadjet protein JetD C-terminal domain-containing protein</fullName>
    </recommendedName>
</protein>
<evidence type="ECO:0000313" key="1">
    <source>
        <dbReference type="EMBL" id="PUF27072.1"/>
    </source>
</evidence>
<evidence type="ECO:0000313" key="3">
    <source>
        <dbReference type="Proteomes" id="UP000251351"/>
    </source>
</evidence>
<dbReference type="Proteomes" id="UP000251351">
    <property type="component" value="Unassembled WGS sequence"/>
</dbReference>
<dbReference type="EMBL" id="QARO01000046">
    <property type="protein sequence ID" value="PUF51865.1"/>
    <property type="molecule type" value="Genomic_DNA"/>
</dbReference>
<name>A0A7Z1TGT8_SALET</name>
<gene>
    <name evidence="2" type="ORF">DAX73_26555</name>
    <name evidence="1" type="ORF">DAX92_26495</name>
</gene>
<reference evidence="3 4" key="1">
    <citation type="submission" date="2018-04" db="EMBL/GenBank/DDBJ databases">
        <title>Whole genome sequencing of Salmonella enterica.</title>
        <authorList>
            <person name="Bell R."/>
        </authorList>
    </citation>
    <scope>NUCLEOTIDE SEQUENCE [LARGE SCALE GENOMIC DNA]</scope>
    <source>
        <strain evidence="1 4">CFSAN058609</strain>
        <strain evidence="2 3">CFSAN058610</strain>
    </source>
</reference>
<dbReference type="AlphaFoldDB" id="A0A7Z1TGT8"/>